<dbReference type="GO" id="GO:0005886">
    <property type="term" value="C:plasma membrane"/>
    <property type="evidence" value="ECO:0007669"/>
    <property type="project" value="UniProtKB-SubCell"/>
</dbReference>
<proteinExistence type="inferred from homology"/>
<dbReference type="AlphaFoldDB" id="A0A0B3VUW2"/>
<evidence type="ECO:0000256" key="1">
    <source>
        <dbReference type="ARBA" id="ARBA00004651"/>
    </source>
</evidence>
<dbReference type="OrthoDB" id="9813917at2"/>
<protein>
    <submittedName>
        <fullName evidence="9">Membrane protein</fullName>
    </submittedName>
</protein>
<gene>
    <name evidence="9" type="ORF">QX51_14220</name>
</gene>
<comment type="caution">
    <text evidence="9">The sequence shown here is derived from an EMBL/GenBank/DDBJ whole genome shotgun (WGS) entry which is preliminary data.</text>
</comment>
<feature type="transmembrane region" description="Helical" evidence="7">
    <location>
        <begin position="119"/>
        <end position="138"/>
    </location>
</feature>
<evidence type="ECO:0000256" key="2">
    <source>
        <dbReference type="ARBA" id="ARBA00022475"/>
    </source>
</evidence>
<dbReference type="RefSeq" id="WP_039680557.1">
    <property type="nucleotide sequence ID" value="NZ_JAWGXO010000008.1"/>
</dbReference>
<comment type="similarity">
    <text evidence="6">Belongs to the ThrE exporter (TC 2.A.79) family.</text>
</comment>
<dbReference type="Pfam" id="PF06738">
    <property type="entry name" value="ThrE"/>
    <property type="match status" value="1"/>
</dbReference>
<feature type="transmembrane region" description="Helical" evidence="7">
    <location>
        <begin position="201"/>
        <end position="219"/>
    </location>
</feature>
<dbReference type="GO" id="GO:0015744">
    <property type="term" value="P:succinate transport"/>
    <property type="evidence" value="ECO:0007669"/>
    <property type="project" value="TreeGrafter"/>
</dbReference>
<name>A0A0B3VUW2_9FIRM</name>
<dbReference type="Proteomes" id="UP000031189">
    <property type="component" value="Unassembled WGS sequence"/>
</dbReference>
<feature type="transmembrane region" description="Helical" evidence="7">
    <location>
        <begin position="144"/>
        <end position="161"/>
    </location>
</feature>
<evidence type="ECO:0000256" key="7">
    <source>
        <dbReference type="SAM" id="Phobius"/>
    </source>
</evidence>
<dbReference type="PANTHER" id="PTHR34390:SF2">
    <property type="entry name" value="SUCCINATE TRANSPORTER SUBUNIT YJJP-RELATED"/>
    <property type="match status" value="1"/>
</dbReference>
<evidence type="ECO:0000256" key="4">
    <source>
        <dbReference type="ARBA" id="ARBA00022989"/>
    </source>
</evidence>
<keyword evidence="3 7" id="KW-0812">Transmembrane</keyword>
<evidence type="ECO:0000313" key="9">
    <source>
        <dbReference type="EMBL" id="KHS56399.1"/>
    </source>
</evidence>
<sequence length="260" mass="28537">MKREFQVSYKKEILRFALLLGEQMLINGAETARVEDSVLRVCKSRGFKHVNVFTTPTCVIISDEKFDGLTFMKTISRRTINLTKIDRLNNISRDFVQNEDIDPLEAIGRLREVDAVKDYNQFVYFIGTAMASASFAYLIGGTSVLDFVLTLIIATIGVIIYNKTLKLNQIPFFATLISSFSIAVLGNLLVQYNVIENSTSLIVGSIMPLLPGVAFIKGLRDLISGNLIAGVSRIVESCLISAAIAVGVGVVLDLTVRFGG</sequence>
<keyword evidence="4 7" id="KW-1133">Transmembrane helix</keyword>
<reference evidence="9 10" key="1">
    <citation type="submission" date="2014-12" db="EMBL/GenBank/DDBJ databases">
        <title>Draft genome sequence of Terrisporobacter sp. 08-306576, isolated from the blood culture of a bacteremia patient.</title>
        <authorList>
            <person name="Lund L.C."/>
            <person name="Sydenham T.V."/>
            <person name="Hogh S.V."/>
            <person name="Skov M.N."/>
            <person name="Kemp M."/>
            <person name="Justesen U.S."/>
        </authorList>
    </citation>
    <scope>NUCLEOTIDE SEQUENCE [LARGE SCALE GENOMIC DNA]</scope>
    <source>
        <strain evidence="9 10">08-306576</strain>
    </source>
</reference>
<keyword evidence="5 7" id="KW-0472">Membrane</keyword>
<organism evidence="9 10">
    <name type="scientific">Terrisporobacter othiniensis</name>
    <dbReference type="NCBI Taxonomy" id="1577792"/>
    <lineage>
        <taxon>Bacteria</taxon>
        <taxon>Bacillati</taxon>
        <taxon>Bacillota</taxon>
        <taxon>Clostridia</taxon>
        <taxon>Peptostreptococcales</taxon>
        <taxon>Peptostreptococcaceae</taxon>
        <taxon>Terrisporobacter</taxon>
    </lineage>
</organism>
<dbReference type="GO" id="GO:0022857">
    <property type="term" value="F:transmembrane transporter activity"/>
    <property type="evidence" value="ECO:0007669"/>
    <property type="project" value="InterPro"/>
</dbReference>
<evidence type="ECO:0000313" key="10">
    <source>
        <dbReference type="Proteomes" id="UP000031189"/>
    </source>
</evidence>
<feature type="transmembrane region" description="Helical" evidence="7">
    <location>
        <begin position="173"/>
        <end position="195"/>
    </location>
</feature>
<evidence type="ECO:0000256" key="6">
    <source>
        <dbReference type="ARBA" id="ARBA00034125"/>
    </source>
</evidence>
<dbReference type="InterPro" id="IPR050539">
    <property type="entry name" value="ThrE_Dicarb/AminoAcid_Exp"/>
</dbReference>
<dbReference type="STRING" id="1577792.QX51_14220"/>
<comment type="subcellular location">
    <subcellularLocation>
        <location evidence="1">Cell membrane</location>
        <topology evidence="1">Multi-pass membrane protein</topology>
    </subcellularLocation>
</comment>
<evidence type="ECO:0000259" key="8">
    <source>
        <dbReference type="Pfam" id="PF06738"/>
    </source>
</evidence>
<dbReference type="PANTHER" id="PTHR34390">
    <property type="entry name" value="UPF0442 PROTEIN YJJB-RELATED"/>
    <property type="match status" value="1"/>
</dbReference>
<feature type="transmembrane region" description="Helical" evidence="7">
    <location>
        <begin position="231"/>
        <end position="252"/>
    </location>
</feature>
<keyword evidence="10" id="KW-1185">Reference proteome</keyword>
<feature type="domain" description="Threonine/serine exporter-like N-terminal" evidence="8">
    <location>
        <begin position="15"/>
        <end position="254"/>
    </location>
</feature>
<keyword evidence="2" id="KW-1003">Cell membrane</keyword>
<dbReference type="InterPro" id="IPR010619">
    <property type="entry name" value="ThrE-like_N"/>
</dbReference>
<evidence type="ECO:0000256" key="3">
    <source>
        <dbReference type="ARBA" id="ARBA00022692"/>
    </source>
</evidence>
<dbReference type="EMBL" id="JWHR01000113">
    <property type="protein sequence ID" value="KHS56399.1"/>
    <property type="molecule type" value="Genomic_DNA"/>
</dbReference>
<accession>A0A0B3VUW2</accession>
<evidence type="ECO:0000256" key="5">
    <source>
        <dbReference type="ARBA" id="ARBA00023136"/>
    </source>
</evidence>